<reference evidence="1 2" key="1">
    <citation type="submission" date="2021-06" db="EMBL/GenBank/DDBJ databases">
        <title>Caerostris extrusa draft genome.</title>
        <authorList>
            <person name="Kono N."/>
            <person name="Arakawa K."/>
        </authorList>
    </citation>
    <scope>NUCLEOTIDE SEQUENCE [LARGE SCALE GENOMIC DNA]</scope>
</reference>
<name>A0AAV4NBC4_CAEEX</name>
<sequence length="115" mass="12839">MHVIEVYTSTSAFTCVSAINAFCTPSSINLNGCQRNSLCDRHLPLRAPLSFVYSCTQSLPREREGEKKTGRNFTRASAIELTAACSSRQILIRGRDKYTPPPTLFRIVWDQGIKA</sequence>
<accession>A0AAV4NBC4</accession>
<dbReference type="AlphaFoldDB" id="A0AAV4NBC4"/>
<evidence type="ECO:0000313" key="2">
    <source>
        <dbReference type="Proteomes" id="UP001054945"/>
    </source>
</evidence>
<comment type="caution">
    <text evidence="1">The sequence shown here is derived from an EMBL/GenBank/DDBJ whole genome shotgun (WGS) entry which is preliminary data.</text>
</comment>
<proteinExistence type="predicted"/>
<protein>
    <submittedName>
        <fullName evidence="1">Uncharacterized protein</fullName>
    </submittedName>
</protein>
<dbReference type="Proteomes" id="UP001054945">
    <property type="component" value="Unassembled WGS sequence"/>
</dbReference>
<keyword evidence="2" id="KW-1185">Reference proteome</keyword>
<organism evidence="1 2">
    <name type="scientific">Caerostris extrusa</name>
    <name type="common">Bark spider</name>
    <name type="synonym">Caerostris bankana</name>
    <dbReference type="NCBI Taxonomy" id="172846"/>
    <lineage>
        <taxon>Eukaryota</taxon>
        <taxon>Metazoa</taxon>
        <taxon>Ecdysozoa</taxon>
        <taxon>Arthropoda</taxon>
        <taxon>Chelicerata</taxon>
        <taxon>Arachnida</taxon>
        <taxon>Araneae</taxon>
        <taxon>Araneomorphae</taxon>
        <taxon>Entelegynae</taxon>
        <taxon>Araneoidea</taxon>
        <taxon>Araneidae</taxon>
        <taxon>Caerostris</taxon>
    </lineage>
</organism>
<dbReference type="EMBL" id="BPLR01003150">
    <property type="protein sequence ID" value="GIX81649.1"/>
    <property type="molecule type" value="Genomic_DNA"/>
</dbReference>
<gene>
    <name evidence="1" type="ORF">CEXT_427781</name>
</gene>
<evidence type="ECO:0000313" key="1">
    <source>
        <dbReference type="EMBL" id="GIX81649.1"/>
    </source>
</evidence>